<dbReference type="PANTHER" id="PTHR46825:SF9">
    <property type="entry name" value="BETA-LACTAMASE-RELATED DOMAIN-CONTAINING PROTEIN"/>
    <property type="match status" value="1"/>
</dbReference>
<protein>
    <submittedName>
        <fullName evidence="2">Serine hydrolase domain-containing protein</fullName>
        <ecNumber evidence="2">3.-.-.-</ecNumber>
    </submittedName>
</protein>
<dbReference type="SUPFAM" id="SSF56601">
    <property type="entry name" value="beta-lactamase/transpeptidase-like"/>
    <property type="match status" value="1"/>
</dbReference>
<dbReference type="Proteomes" id="UP001597124">
    <property type="component" value="Unassembled WGS sequence"/>
</dbReference>
<dbReference type="EMBL" id="JBHTIK010000005">
    <property type="protein sequence ID" value="MFD0849003.1"/>
    <property type="molecule type" value="Genomic_DNA"/>
</dbReference>
<gene>
    <name evidence="2" type="ORF">ACFQ00_11755</name>
</gene>
<dbReference type="Gene3D" id="3.40.710.10">
    <property type="entry name" value="DD-peptidase/beta-lactamase superfamily"/>
    <property type="match status" value="1"/>
</dbReference>
<evidence type="ECO:0000313" key="3">
    <source>
        <dbReference type="Proteomes" id="UP001597124"/>
    </source>
</evidence>
<sequence length="456" mass="49761">MTIQSNSGTTLRQVSCEASAIAALGARSLESGPYPGLVLSVWRGGHTILEEGFGYADLENLIPATPQSVFKICSLSKSFASLIIARLVELGLVDLDIPVGRYLQGYVGPGRDIPVHFLMNHRSGLENYVDLPVFPLGRRGDVSQEQIIASFESAPLVFHPGDAYSYSNSNTHLLGLIAEAVCGMPYAAVLRQFVTCPLQLEDTQLDDLERIIPRRARGYFPTSSGFRNAPEIGGSAWFAAAGIVSTAADIQRYLDGVHRRNLFGDTVRAILYTQDRLNDGTPLQYARGALIIREWEGHRKMAHAGDFVGFSAYMAYYPDDDISIVVLANTRDVLPSVIGLEQKIARILFGAALPEPSNQPLSSEEISLLCGKYLPGPIRTSFERIAVAPQQDGVIAAVPEGPKCDGTTHRLIHVGGRTFLSAIDDEMRFVFSPVEGKADAVTVEWFGRKTCFERGR</sequence>
<name>A0ABW3C4X8_SPHXN</name>
<evidence type="ECO:0000259" key="1">
    <source>
        <dbReference type="Pfam" id="PF00144"/>
    </source>
</evidence>
<dbReference type="PANTHER" id="PTHR46825">
    <property type="entry name" value="D-ALANYL-D-ALANINE-CARBOXYPEPTIDASE/ENDOPEPTIDASE AMPH"/>
    <property type="match status" value="1"/>
</dbReference>
<dbReference type="RefSeq" id="WP_381490775.1">
    <property type="nucleotide sequence ID" value="NZ_JBHTIK010000005.1"/>
</dbReference>
<dbReference type="GO" id="GO:0016787">
    <property type="term" value="F:hydrolase activity"/>
    <property type="evidence" value="ECO:0007669"/>
    <property type="project" value="UniProtKB-KW"/>
</dbReference>
<evidence type="ECO:0000313" key="2">
    <source>
        <dbReference type="EMBL" id="MFD0849003.1"/>
    </source>
</evidence>
<accession>A0ABW3C4X8</accession>
<keyword evidence="3" id="KW-1185">Reference proteome</keyword>
<proteinExistence type="predicted"/>
<keyword evidence="2" id="KW-0378">Hydrolase</keyword>
<organism evidence="2 3">
    <name type="scientific">Sphingosinicella xenopeptidilytica</name>
    <dbReference type="NCBI Taxonomy" id="364098"/>
    <lineage>
        <taxon>Bacteria</taxon>
        <taxon>Pseudomonadati</taxon>
        <taxon>Pseudomonadota</taxon>
        <taxon>Alphaproteobacteria</taxon>
        <taxon>Sphingomonadales</taxon>
        <taxon>Sphingosinicellaceae</taxon>
        <taxon>Sphingosinicella</taxon>
    </lineage>
</organism>
<dbReference type="EC" id="3.-.-.-" evidence="2"/>
<reference evidence="3" key="1">
    <citation type="journal article" date="2019" name="Int. J. Syst. Evol. Microbiol.">
        <title>The Global Catalogue of Microorganisms (GCM) 10K type strain sequencing project: providing services to taxonomists for standard genome sequencing and annotation.</title>
        <authorList>
            <consortium name="The Broad Institute Genomics Platform"/>
            <consortium name="The Broad Institute Genome Sequencing Center for Infectious Disease"/>
            <person name="Wu L."/>
            <person name="Ma J."/>
        </authorList>
    </citation>
    <scope>NUCLEOTIDE SEQUENCE [LARGE SCALE GENOMIC DNA]</scope>
    <source>
        <strain evidence="3">CCUG 52537</strain>
    </source>
</reference>
<dbReference type="InterPro" id="IPR012338">
    <property type="entry name" value="Beta-lactam/transpept-like"/>
</dbReference>
<dbReference type="InterPro" id="IPR001466">
    <property type="entry name" value="Beta-lactam-related"/>
</dbReference>
<comment type="caution">
    <text evidence="2">The sequence shown here is derived from an EMBL/GenBank/DDBJ whole genome shotgun (WGS) entry which is preliminary data.</text>
</comment>
<dbReference type="Pfam" id="PF00144">
    <property type="entry name" value="Beta-lactamase"/>
    <property type="match status" value="1"/>
</dbReference>
<feature type="domain" description="Beta-lactamase-related" evidence="1">
    <location>
        <begin position="30"/>
        <end position="340"/>
    </location>
</feature>
<dbReference type="InterPro" id="IPR050491">
    <property type="entry name" value="AmpC-like"/>
</dbReference>